<sequence length="265" mass="28371">LYDNATTAYDLVDKFINGELTEEQFEDALISAGIDAVIDVSLGKLKVLEKAYALAKKAGLTDKADNLYRKLVREEVQQANGSGSLSLPSPDYKVPDGYKMVRNADGSATVTGPNGGTYNSTGFYSSDGKPVYRSESGGYFTLDGGRISTSAPTDYTAVPIHHICTNKCNVGSGDTPAWTPAFKEFFDNAGLNIDSEINKIAVPGHRGPHPQAYHQYVFSEISDSVDGIPANSSDYARALSSALARLKVEAVTPGSQVNRWLTGQS</sequence>
<accession>A0A367WRB0</accession>
<evidence type="ECO:0000313" key="1">
    <source>
        <dbReference type="EMBL" id="RCK43907.1"/>
    </source>
</evidence>
<comment type="caution">
    <text evidence="1">The sequence shown here is derived from an EMBL/GenBank/DDBJ whole genome shotgun (WGS) entry which is preliminary data.</text>
</comment>
<protein>
    <submittedName>
        <fullName evidence="1">Uncharacterized protein</fullName>
    </submittedName>
</protein>
<organism evidence="1 2">
    <name type="scientific">Thalassospira xiamenensis</name>
    <dbReference type="NCBI Taxonomy" id="220697"/>
    <lineage>
        <taxon>Bacteria</taxon>
        <taxon>Pseudomonadati</taxon>
        <taxon>Pseudomonadota</taxon>
        <taxon>Alphaproteobacteria</taxon>
        <taxon>Rhodospirillales</taxon>
        <taxon>Thalassospiraceae</taxon>
        <taxon>Thalassospira</taxon>
    </lineage>
</organism>
<dbReference type="EMBL" id="JPWJ01000024">
    <property type="protein sequence ID" value="RCK43907.1"/>
    <property type="molecule type" value="Genomic_DNA"/>
</dbReference>
<dbReference type="RefSeq" id="WP_181850093.1">
    <property type="nucleotide sequence ID" value="NZ_JPWJ01000024.1"/>
</dbReference>
<dbReference type="AlphaFoldDB" id="A0A367WRB0"/>
<reference evidence="1 2" key="1">
    <citation type="submission" date="2014-07" db="EMBL/GenBank/DDBJ databases">
        <title>Draft genome sequence of Thalassospira xiamenensis IB13.</title>
        <authorList>
            <person name="Lai Q."/>
            <person name="Shao Z."/>
        </authorList>
    </citation>
    <scope>NUCLEOTIDE SEQUENCE [LARGE SCALE GENOMIC DNA]</scope>
    <source>
        <strain evidence="1 2">IB13</strain>
    </source>
</reference>
<evidence type="ECO:0000313" key="2">
    <source>
        <dbReference type="Proteomes" id="UP000252266"/>
    </source>
</evidence>
<proteinExistence type="predicted"/>
<feature type="non-terminal residue" evidence="1">
    <location>
        <position position="1"/>
    </location>
</feature>
<dbReference type="InterPro" id="IPR032871">
    <property type="entry name" value="AHH_dom_containing"/>
</dbReference>
<gene>
    <name evidence="1" type="ORF">TH44_23010</name>
</gene>
<name>A0A367WRB0_9PROT</name>
<dbReference type="Proteomes" id="UP000252266">
    <property type="component" value="Unassembled WGS sequence"/>
</dbReference>
<dbReference type="Pfam" id="PF14412">
    <property type="entry name" value="AHH"/>
    <property type="match status" value="1"/>
</dbReference>